<proteinExistence type="predicted"/>
<evidence type="ECO:0000313" key="2">
    <source>
        <dbReference type="Proteomes" id="UP000254792"/>
    </source>
</evidence>
<reference evidence="1 2" key="1">
    <citation type="submission" date="2018-07" db="EMBL/GenBank/DDBJ databases">
        <title>Complete genome sequence of Spiroplasma alleghenense PLHS-1 (ATCC 51752).</title>
        <authorList>
            <person name="Chou L."/>
            <person name="Lee T.-Y."/>
            <person name="Tsai Y.-M."/>
            <person name="Kuo C.-H."/>
        </authorList>
    </citation>
    <scope>NUCLEOTIDE SEQUENCE [LARGE SCALE GENOMIC DNA]</scope>
    <source>
        <strain evidence="1 2">PLHS-1</strain>
    </source>
</reference>
<evidence type="ECO:0000313" key="1">
    <source>
        <dbReference type="EMBL" id="AXK51397.1"/>
    </source>
</evidence>
<sequence length="457" mass="52924">MNEIINKTRFNNDEVITSEFIDSQMLKVNAITGPEEEDVWIGLDAVFVNQQMGSEKNAHYDIYLRPNISAIGKSGKTLERYIQNGWDMKIDIRNVNLRLFAKNGDITSEIVKSKNEAFSFGNLKWNIKDYKGYQGFQKFEIPVNKINLNGSNLIQYELNYEGGIDEQNNNYKKSKNVSQGLITINNHKNQKSNFEKNIDLHVFKDDSLAFAYLQYNPNVKEIRYYRSIFNRKILIDFERPWKLPIPVADSLINIDTKITLNKDFEKEELENFGLSENFFNSIQNGLIINQLPFIKFNLRSLTGRKIDKAYAVNLEPKIIQDNSFLKGYNKNTVNYDVSIANRTVFDPFLNTVRPAFYGEGARGLVKNPNFLDPILLDMNIKISGMDISLEIPLFSESISNYNMFFLNKYDNIINGDSIEQFKICFLFTPDIISRFVNINDLNFAEFQELESLAEKDV</sequence>
<dbReference type="EMBL" id="CP031376">
    <property type="protein sequence ID" value="AXK51397.1"/>
    <property type="molecule type" value="Genomic_DNA"/>
</dbReference>
<dbReference type="Proteomes" id="UP000254792">
    <property type="component" value="Chromosome"/>
</dbReference>
<organism evidence="1 2">
    <name type="scientific">Spiroplasma alleghenense</name>
    <dbReference type="NCBI Taxonomy" id="216931"/>
    <lineage>
        <taxon>Bacteria</taxon>
        <taxon>Bacillati</taxon>
        <taxon>Mycoplasmatota</taxon>
        <taxon>Mollicutes</taxon>
        <taxon>Entomoplasmatales</taxon>
        <taxon>Spiroplasmataceae</taxon>
        <taxon>Spiroplasma</taxon>
    </lineage>
</organism>
<dbReference type="KEGG" id="salx:SALLE_v1c07270"/>
<dbReference type="OrthoDB" id="9823850at2"/>
<keyword evidence="2" id="KW-1185">Reference proteome</keyword>
<dbReference type="RefSeq" id="WP_115558298.1">
    <property type="nucleotide sequence ID" value="NZ_CP031376.1"/>
</dbReference>
<protein>
    <submittedName>
        <fullName evidence="1">Uncharacterized protein</fullName>
    </submittedName>
</protein>
<name>A0A345Z468_9MOLU</name>
<accession>A0A345Z468</accession>
<gene>
    <name evidence="1" type="ORF">SALLE_v1c07270</name>
</gene>
<dbReference type="AlphaFoldDB" id="A0A345Z468"/>